<keyword evidence="3" id="KW-1185">Reference proteome</keyword>
<protein>
    <recommendedName>
        <fullName evidence="4">Capsule assembly Wzi family protein</fullName>
    </recommendedName>
</protein>
<feature type="region of interest" description="Disordered" evidence="1">
    <location>
        <begin position="59"/>
        <end position="80"/>
    </location>
</feature>
<dbReference type="InterPro" id="IPR038636">
    <property type="entry name" value="Wzi_sf"/>
</dbReference>
<proteinExistence type="predicted"/>
<sequence length="426" mass="46685">MSMETPPALTQELVSPRDPIYARLAAAARAGLLPGWQPVDFLRGDRLFTRRELAQISAPLTPVQRGDKAESNSFSPPRRTGAGGVESFLVVGNAPRALIAAPGWQLQATRAGVTAAELSTQWRGWELSAGRMPLRWGPGWSGGMLFSDSAPPLDRVSVSKQLGKFRLEQFYGQFFEPNDPTAPQDTASGTRRHLAGRRLTLQSTGPWELSAGEAIKALRLPDPALAAALPWYVYEHDWSAIGSGRWLGLPRSAAYKNSAWLNYMADLTVGYQRGTGVRFYGEYLLDDIKAPAFLGGKETTPQRSGLLLGAAGGHGPLAWRVEAVDTNRRTYRSDVLPNEWSRGDSLLGSPIGSNAFQLFARTDYRVQERLSLALEAQRVRRRDTTQPGPADLNRVTLFVATTLTPQAYATARLERDGARLTLGWMP</sequence>
<evidence type="ECO:0008006" key="4">
    <source>
        <dbReference type="Google" id="ProtNLM"/>
    </source>
</evidence>
<evidence type="ECO:0000313" key="2">
    <source>
        <dbReference type="EMBL" id="MBB6049148.1"/>
    </source>
</evidence>
<organism evidence="2 3">
    <name type="scientific">Armatimonas rosea</name>
    <dbReference type="NCBI Taxonomy" id="685828"/>
    <lineage>
        <taxon>Bacteria</taxon>
        <taxon>Bacillati</taxon>
        <taxon>Armatimonadota</taxon>
        <taxon>Armatimonadia</taxon>
        <taxon>Armatimonadales</taxon>
        <taxon>Armatimonadaceae</taxon>
        <taxon>Armatimonas</taxon>
    </lineage>
</organism>
<dbReference type="Pfam" id="PF14052">
    <property type="entry name" value="Caps_assemb_Wzi"/>
    <property type="match status" value="1"/>
</dbReference>
<dbReference type="InterPro" id="IPR026950">
    <property type="entry name" value="Caps_assemb_Wzi"/>
</dbReference>
<reference evidence="2 3" key="1">
    <citation type="submission" date="2020-08" db="EMBL/GenBank/DDBJ databases">
        <title>Genomic Encyclopedia of Type Strains, Phase IV (KMG-IV): sequencing the most valuable type-strain genomes for metagenomic binning, comparative biology and taxonomic classification.</title>
        <authorList>
            <person name="Goeker M."/>
        </authorList>
    </citation>
    <scope>NUCLEOTIDE SEQUENCE [LARGE SCALE GENOMIC DNA]</scope>
    <source>
        <strain evidence="2 3">DSM 23562</strain>
    </source>
</reference>
<comment type="caution">
    <text evidence="2">The sequence shown here is derived from an EMBL/GenBank/DDBJ whole genome shotgun (WGS) entry which is preliminary data.</text>
</comment>
<dbReference type="Proteomes" id="UP000520814">
    <property type="component" value="Unassembled WGS sequence"/>
</dbReference>
<dbReference type="Gene3D" id="2.40.160.130">
    <property type="entry name" value="Capsule assembly protein Wzi"/>
    <property type="match status" value="1"/>
</dbReference>
<evidence type="ECO:0000313" key="3">
    <source>
        <dbReference type="Proteomes" id="UP000520814"/>
    </source>
</evidence>
<name>A0A7W9SNB3_ARMRO</name>
<evidence type="ECO:0000256" key="1">
    <source>
        <dbReference type="SAM" id="MobiDB-lite"/>
    </source>
</evidence>
<dbReference type="AlphaFoldDB" id="A0A7W9SNB3"/>
<gene>
    <name evidence="2" type="ORF">HNQ39_000910</name>
</gene>
<dbReference type="RefSeq" id="WP_184192765.1">
    <property type="nucleotide sequence ID" value="NZ_JACHGW010000001.1"/>
</dbReference>
<accession>A0A7W9SNB3</accession>
<dbReference type="EMBL" id="JACHGW010000001">
    <property type="protein sequence ID" value="MBB6049148.1"/>
    <property type="molecule type" value="Genomic_DNA"/>
</dbReference>